<dbReference type="Gene3D" id="3.30.760.10">
    <property type="entry name" value="RNA Cap, Translation Initiation Factor Eif4e"/>
    <property type="match status" value="1"/>
</dbReference>
<proteinExistence type="inferred from homology"/>
<organism evidence="2 3">
    <name type="scientific">Tritrichomonas foetus</name>
    <dbReference type="NCBI Taxonomy" id="1144522"/>
    <lineage>
        <taxon>Eukaryota</taxon>
        <taxon>Metamonada</taxon>
        <taxon>Parabasalia</taxon>
        <taxon>Tritrichomonadida</taxon>
        <taxon>Tritrichomonadidae</taxon>
        <taxon>Tritrichomonas</taxon>
    </lineage>
</organism>
<dbReference type="VEuPathDB" id="TrichDB:TRFO_05693"/>
<reference evidence="2" key="1">
    <citation type="submission" date="2016-10" db="EMBL/GenBank/DDBJ databases">
        <authorList>
            <person name="Benchimol M."/>
            <person name="Almeida L.G."/>
            <person name="Vasconcelos A.T."/>
            <person name="Perreira-Neves A."/>
            <person name="Rosa I.A."/>
            <person name="Tasca T."/>
            <person name="Bogo M.R."/>
            <person name="de Souza W."/>
        </authorList>
    </citation>
    <scope>NUCLEOTIDE SEQUENCE [LARGE SCALE GENOMIC DNA]</scope>
    <source>
        <strain evidence="2">K</strain>
    </source>
</reference>
<keyword evidence="3" id="KW-1185">Reference proteome</keyword>
<dbReference type="PANTHER" id="PTHR11960">
    <property type="entry name" value="EUKARYOTIC TRANSLATION INITIATION FACTOR 4E RELATED"/>
    <property type="match status" value="1"/>
</dbReference>
<evidence type="ECO:0000313" key="2">
    <source>
        <dbReference type="EMBL" id="OHT06049.1"/>
    </source>
</evidence>
<comment type="similarity">
    <text evidence="1">Belongs to the eukaryotic initiation factor 4E family.</text>
</comment>
<keyword evidence="1" id="KW-0648">Protein biosynthesis</keyword>
<comment type="caution">
    <text evidence="2">The sequence shown here is derived from an EMBL/GenBank/DDBJ whole genome shotgun (WGS) entry which is preliminary data.</text>
</comment>
<dbReference type="InterPro" id="IPR023398">
    <property type="entry name" value="TIF_eIF4e-like"/>
</dbReference>
<keyword evidence="1 2" id="KW-0396">Initiation factor</keyword>
<dbReference type="PANTHER" id="PTHR11960:SF18">
    <property type="entry name" value="EUKARYOTIC TRANSLATION INITIATION FACTOR 4E HOMOLOGOUS PROTEIN, ISOFORM B"/>
    <property type="match status" value="1"/>
</dbReference>
<gene>
    <name evidence="2" type="ORF">TRFO_05693</name>
</gene>
<dbReference type="EMBL" id="MLAK01000738">
    <property type="protein sequence ID" value="OHT06049.1"/>
    <property type="molecule type" value="Genomic_DNA"/>
</dbReference>
<keyword evidence="1" id="KW-0694">RNA-binding</keyword>
<dbReference type="GO" id="GO:0000340">
    <property type="term" value="F:RNA 7-methylguanosine cap binding"/>
    <property type="evidence" value="ECO:0007669"/>
    <property type="project" value="TreeGrafter"/>
</dbReference>
<dbReference type="OrthoDB" id="590761at2759"/>
<name>A0A1J4K3M6_9EUKA</name>
<dbReference type="RefSeq" id="XP_068359185.1">
    <property type="nucleotide sequence ID" value="XM_068492658.1"/>
</dbReference>
<dbReference type="Pfam" id="PF01652">
    <property type="entry name" value="IF4E"/>
    <property type="match status" value="1"/>
</dbReference>
<dbReference type="GeneID" id="94827362"/>
<dbReference type="InterPro" id="IPR001040">
    <property type="entry name" value="TIF_eIF_4E"/>
</dbReference>
<dbReference type="SUPFAM" id="SSF55418">
    <property type="entry name" value="eIF4e-like"/>
    <property type="match status" value="1"/>
</dbReference>
<accession>A0A1J4K3M6</accession>
<dbReference type="GO" id="GO:0003743">
    <property type="term" value="F:translation initiation factor activity"/>
    <property type="evidence" value="ECO:0007669"/>
    <property type="project" value="UniProtKB-KW"/>
</dbReference>
<evidence type="ECO:0000256" key="1">
    <source>
        <dbReference type="RuleBase" id="RU004374"/>
    </source>
</evidence>
<evidence type="ECO:0000313" key="3">
    <source>
        <dbReference type="Proteomes" id="UP000179807"/>
    </source>
</evidence>
<protein>
    <submittedName>
        <fullName evidence="2">Eukaryotic translation initiation factor 4E-4</fullName>
    </submittedName>
</protein>
<dbReference type="AlphaFoldDB" id="A0A1J4K3M6"/>
<dbReference type="GO" id="GO:0016281">
    <property type="term" value="C:eukaryotic translation initiation factor 4F complex"/>
    <property type="evidence" value="ECO:0007669"/>
    <property type="project" value="TreeGrafter"/>
</dbReference>
<sequence>MTHLLATPWTFYYFEKSEQPNSDISYDKCIHKIGKVSTIEEFWHYYSHIIRPDKLSQNISLQFFRNDSRAMWEDPENCNGGSFYCQIPKGQTKFFWERLLLNLIGEQFPMDVIGVVVTVRQKFDFIYIWHQTTTDDHVKIEICRVLQDVFELPLNSKIGYNTFNPKLQEHQQQFIIQHDGPVCRSKPNLLKTVSQK</sequence>
<dbReference type="Proteomes" id="UP000179807">
    <property type="component" value="Unassembled WGS sequence"/>
</dbReference>